<evidence type="ECO:0000313" key="2">
    <source>
        <dbReference type="EMBL" id="NMB70375.1"/>
    </source>
</evidence>
<protein>
    <submittedName>
        <fullName evidence="2">Uncharacterized protein</fullName>
    </submittedName>
</protein>
<keyword evidence="1" id="KW-0812">Transmembrane</keyword>
<keyword evidence="1" id="KW-1133">Transmembrane helix</keyword>
<organism evidence="2 3">
    <name type="scientific">candidate division WWE3 bacterium</name>
    <dbReference type="NCBI Taxonomy" id="2053526"/>
    <lineage>
        <taxon>Bacteria</taxon>
        <taxon>Katanobacteria</taxon>
    </lineage>
</organism>
<dbReference type="AlphaFoldDB" id="A0A7X9DLE8"/>
<feature type="transmembrane region" description="Helical" evidence="1">
    <location>
        <begin position="12"/>
        <end position="34"/>
    </location>
</feature>
<accession>A0A7X9DLE8</accession>
<proteinExistence type="predicted"/>
<dbReference type="EMBL" id="JAAZNL010000052">
    <property type="protein sequence ID" value="NMB70375.1"/>
    <property type="molecule type" value="Genomic_DNA"/>
</dbReference>
<evidence type="ECO:0000313" key="3">
    <source>
        <dbReference type="Proteomes" id="UP000526033"/>
    </source>
</evidence>
<name>A0A7X9DLE8_UNCKA</name>
<keyword evidence="1" id="KW-0472">Membrane</keyword>
<evidence type="ECO:0000256" key="1">
    <source>
        <dbReference type="SAM" id="Phobius"/>
    </source>
</evidence>
<dbReference type="Proteomes" id="UP000526033">
    <property type="component" value="Unassembled WGS sequence"/>
</dbReference>
<sequence length="239" mass="27592">MPKRNSFTSVTTLSKIVALALFVSLPFIGFYYGYNYSQTLCKIKYQGLVSKPKDNSVKMNTYSRNKQDTVLQPKNKEYTFEFAGTEKIKGFSIKILPEWSVSQEQTVFREEVTENKIKVTRDNHSIIIQNGFTGAKCAFPDTQIKSKGDIEHYDFVDFFDAGGNSYRRAIPLNSILASRETIRYNVCQYFEEDENRQIAGYYFPTKNFELISIETPKEQQVEIMSQIDTMLSSLKQKTD</sequence>
<reference evidence="2 3" key="1">
    <citation type="journal article" date="2020" name="Biotechnol. Biofuels">
        <title>New insights from the biogas microbiome by comprehensive genome-resolved metagenomics of nearly 1600 species originating from multiple anaerobic digesters.</title>
        <authorList>
            <person name="Campanaro S."/>
            <person name="Treu L."/>
            <person name="Rodriguez-R L.M."/>
            <person name="Kovalovszki A."/>
            <person name="Ziels R.M."/>
            <person name="Maus I."/>
            <person name="Zhu X."/>
            <person name="Kougias P.G."/>
            <person name="Basile A."/>
            <person name="Luo G."/>
            <person name="Schluter A."/>
            <person name="Konstantinidis K.T."/>
            <person name="Angelidaki I."/>
        </authorList>
    </citation>
    <scope>NUCLEOTIDE SEQUENCE [LARGE SCALE GENOMIC DNA]</scope>
    <source>
        <strain evidence="2">AS27yjCOA_165</strain>
    </source>
</reference>
<comment type="caution">
    <text evidence="2">The sequence shown here is derived from an EMBL/GenBank/DDBJ whole genome shotgun (WGS) entry which is preliminary data.</text>
</comment>
<gene>
    <name evidence="2" type="ORF">GYA27_04215</name>
</gene>